<dbReference type="RefSeq" id="WP_175326418.1">
    <property type="nucleotide sequence ID" value="NZ_BAAAWP010000001.1"/>
</dbReference>
<name>A0A850DX47_9MICO</name>
<keyword evidence="1" id="KW-0812">Transmembrane</keyword>
<feature type="transmembrane region" description="Helical" evidence="1">
    <location>
        <begin position="133"/>
        <end position="151"/>
    </location>
</feature>
<sequence length="191" mass="20631">MTGDQTTTQRTDAARAVDDDRIDAARAVDDDRIDAVGWWQLVGLVVVGAGAPALYFVLRPHPVPWTAVVVLGLALAVVLPAAQVRTWSRRGGRAAVLATRRWVQVGTVPADVPDSVWRPRVERWAGELRRRRLSGWIGLVLAVFWGLSAVTGTPSDGVLAAVWVGIAVAGLGWYRGDVARAEQLLSATPRR</sequence>
<evidence type="ECO:0000313" key="2">
    <source>
        <dbReference type="EMBL" id="NUU29008.1"/>
    </source>
</evidence>
<comment type="caution">
    <text evidence="2">The sequence shown here is derived from an EMBL/GenBank/DDBJ whole genome shotgun (WGS) entry which is preliminary data.</text>
</comment>
<keyword evidence="1" id="KW-1133">Transmembrane helix</keyword>
<gene>
    <name evidence="2" type="ORF">HP467_12945</name>
</gene>
<proteinExistence type="predicted"/>
<feature type="transmembrane region" description="Helical" evidence="1">
    <location>
        <begin position="36"/>
        <end position="57"/>
    </location>
</feature>
<dbReference type="EMBL" id="JABMCG010000116">
    <property type="protein sequence ID" value="NUU29008.1"/>
    <property type="molecule type" value="Genomic_DNA"/>
</dbReference>
<evidence type="ECO:0000313" key="3">
    <source>
        <dbReference type="Proteomes" id="UP000539146"/>
    </source>
</evidence>
<organism evidence="2 3">
    <name type="scientific">Curtobacterium citreum</name>
    <dbReference type="NCBI Taxonomy" id="2036"/>
    <lineage>
        <taxon>Bacteria</taxon>
        <taxon>Bacillati</taxon>
        <taxon>Actinomycetota</taxon>
        <taxon>Actinomycetes</taxon>
        <taxon>Micrococcales</taxon>
        <taxon>Microbacteriaceae</taxon>
        <taxon>Curtobacterium</taxon>
    </lineage>
</organism>
<keyword evidence="1" id="KW-0472">Membrane</keyword>
<evidence type="ECO:0000256" key="1">
    <source>
        <dbReference type="SAM" id="Phobius"/>
    </source>
</evidence>
<protein>
    <submittedName>
        <fullName evidence="2">Uncharacterized protein</fullName>
    </submittedName>
</protein>
<feature type="transmembrane region" description="Helical" evidence="1">
    <location>
        <begin position="63"/>
        <end position="82"/>
    </location>
</feature>
<dbReference type="Proteomes" id="UP000539146">
    <property type="component" value="Unassembled WGS sequence"/>
</dbReference>
<feature type="transmembrane region" description="Helical" evidence="1">
    <location>
        <begin position="157"/>
        <end position="174"/>
    </location>
</feature>
<reference evidence="2 3" key="1">
    <citation type="submission" date="2020-05" db="EMBL/GenBank/DDBJ databases">
        <title>Genome Sequencing of Type Strains.</title>
        <authorList>
            <person name="Lemaire J.F."/>
            <person name="Inderbitzin P."/>
            <person name="Gregorio O.A."/>
            <person name="Collins S.B."/>
            <person name="Wespe N."/>
            <person name="Knight-Connoni V."/>
        </authorList>
    </citation>
    <scope>NUCLEOTIDE SEQUENCE [LARGE SCALE GENOMIC DNA]</scope>
    <source>
        <strain evidence="2 3">DSM 20512</strain>
    </source>
</reference>
<dbReference type="AlphaFoldDB" id="A0A850DX47"/>
<accession>A0A850DX47</accession>